<dbReference type="AlphaFoldDB" id="A0AAE1WIW7"/>
<comment type="caution">
    <text evidence="1">The sequence shown here is derived from an EMBL/GenBank/DDBJ whole genome shotgun (WGS) entry which is preliminary data.</text>
</comment>
<gene>
    <name evidence="1" type="ORF">Sango_1871000</name>
</gene>
<evidence type="ECO:0000313" key="2">
    <source>
        <dbReference type="Proteomes" id="UP001289374"/>
    </source>
</evidence>
<organism evidence="1 2">
    <name type="scientific">Sesamum angolense</name>
    <dbReference type="NCBI Taxonomy" id="2727404"/>
    <lineage>
        <taxon>Eukaryota</taxon>
        <taxon>Viridiplantae</taxon>
        <taxon>Streptophyta</taxon>
        <taxon>Embryophyta</taxon>
        <taxon>Tracheophyta</taxon>
        <taxon>Spermatophyta</taxon>
        <taxon>Magnoliopsida</taxon>
        <taxon>eudicotyledons</taxon>
        <taxon>Gunneridae</taxon>
        <taxon>Pentapetalae</taxon>
        <taxon>asterids</taxon>
        <taxon>lamiids</taxon>
        <taxon>Lamiales</taxon>
        <taxon>Pedaliaceae</taxon>
        <taxon>Sesamum</taxon>
    </lineage>
</organism>
<dbReference type="EMBL" id="JACGWL010000010">
    <property type="protein sequence ID" value="KAK4394002.1"/>
    <property type="molecule type" value="Genomic_DNA"/>
</dbReference>
<name>A0AAE1WIW7_9LAMI</name>
<keyword evidence="2" id="KW-1185">Reference proteome</keyword>
<accession>A0AAE1WIW7</accession>
<protein>
    <submittedName>
        <fullName evidence="1">Uncharacterized protein</fullName>
    </submittedName>
</protein>
<dbReference type="Proteomes" id="UP001289374">
    <property type="component" value="Unassembled WGS sequence"/>
</dbReference>
<reference evidence="1" key="2">
    <citation type="journal article" date="2024" name="Plant">
        <title>Genomic evolution and insights into agronomic trait innovations of Sesamum species.</title>
        <authorList>
            <person name="Miao H."/>
            <person name="Wang L."/>
            <person name="Qu L."/>
            <person name="Liu H."/>
            <person name="Sun Y."/>
            <person name="Le M."/>
            <person name="Wang Q."/>
            <person name="Wei S."/>
            <person name="Zheng Y."/>
            <person name="Lin W."/>
            <person name="Duan Y."/>
            <person name="Cao H."/>
            <person name="Xiong S."/>
            <person name="Wang X."/>
            <person name="Wei L."/>
            <person name="Li C."/>
            <person name="Ma Q."/>
            <person name="Ju M."/>
            <person name="Zhao R."/>
            <person name="Li G."/>
            <person name="Mu C."/>
            <person name="Tian Q."/>
            <person name="Mei H."/>
            <person name="Zhang T."/>
            <person name="Gao T."/>
            <person name="Zhang H."/>
        </authorList>
    </citation>
    <scope>NUCLEOTIDE SEQUENCE</scope>
    <source>
        <strain evidence="1">K16</strain>
    </source>
</reference>
<evidence type="ECO:0000313" key="1">
    <source>
        <dbReference type="EMBL" id="KAK4394002.1"/>
    </source>
</evidence>
<proteinExistence type="predicted"/>
<reference evidence="1" key="1">
    <citation type="submission" date="2020-06" db="EMBL/GenBank/DDBJ databases">
        <authorList>
            <person name="Li T."/>
            <person name="Hu X."/>
            <person name="Zhang T."/>
            <person name="Song X."/>
            <person name="Zhang H."/>
            <person name="Dai N."/>
            <person name="Sheng W."/>
            <person name="Hou X."/>
            <person name="Wei L."/>
        </authorList>
    </citation>
    <scope>NUCLEOTIDE SEQUENCE</scope>
    <source>
        <strain evidence="1">K16</strain>
        <tissue evidence="1">Leaf</tissue>
    </source>
</reference>
<sequence>MGDRNTKFFHDMAKRNVAKNSILAITKSDGSTIMSAAEIGQEFVTYFTSLLGTPRAVTPLEVKQAIFHISDNKAPNRDGYSACFFKRAWHVVGDQVCTTVMNLFRSGHFLRQLNHNIIALVPKSKHCPTVADYLSISCCNSSTKPSQKLLQIDLPLPWSTLLTDARQPSLGDGALQTISSLHRK</sequence>